<name>A0A318NYE2_9ACTN</name>
<reference evidence="3 4" key="1">
    <citation type="submission" date="2018-03" db="EMBL/GenBank/DDBJ databases">
        <title>Bioinformatic expansion and discovery of thiopeptide antibiotics.</title>
        <authorList>
            <person name="Schwalen C.J."/>
            <person name="Hudson G.A."/>
            <person name="Mitchell D.A."/>
        </authorList>
    </citation>
    <scope>NUCLEOTIDE SEQUENCE [LARGE SCALE GENOMIC DNA]</scope>
    <source>
        <strain evidence="3 4">NRRL 8041</strain>
    </source>
</reference>
<proteinExistence type="predicted"/>
<keyword evidence="3" id="KW-0540">Nuclease</keyword>
<sequence length="434" mass="46755">MVEELAQADDAVAACVDAATWALAEHELIAALDAAHRLQQRLADTTLALVRELDGRGTARAQGASSTAVWLRDRLRLTVPAARRLVDLATALDTGNPGVRQALTNADITLDQARVIADTVTTVHTAAGPEAADKAVGVLVDWAGQFDPTLLRKLGTRILDHVAPDIADAAAALQADAARTTHDRHLTISEQTSGRLRLTGTLDAETAGLLRAAIDPLTAPSGPDDQRSPGQRRHDALADLCRLSLRTGELPEHGGEPAQIVVTTSYDRLVRRLDTGTPDTGTPDTGTPDAGVLDTGTLDTGLRLTPETVRRLACDATILPAVLGGNGQPLDVGRQRRLITGPLRRALVLRDRGCAFPGCDRPPRWCDAHHIHHWADGGPTCLANAVLLCGHHHRHLHHSDWTVHLANDGHPKFTPPAWLDPEQLPRRNHYHRRR</sequence>
<comment type="caution">
    <text evidence="3">The sequence shown here is derived from an EMBL/GenBank/DDBJ whole genome shotgun (WGS) entry which is preliminary data.</text>
</comment>
<dbReference type="GO" id="GO:0004519">
    <property type="term" value="F:endonuclease activity"/>
    <property type="evidence" value="ECO:0007669"/>
    <property type="project" value="UniProtKB-KW"/>
</dbReference>
<dbReference type="RefSeq" id="WP_110565723.1">
    <property type="nucleotide sequence ID" value="NZ_PYBV01000028.1"/>
</dbReference>
<evidence type="ECO:0000313" key="4">
    <source>
        <dbReference type="Proteomes" id="UP000248333"/>
    </source>
</evidence>
<gene>
    <name evidence="3" type="ORF">C7C45_22825</name>
</gene>
<feature type="region of interest" description="Disordered" evidence="1">
    <location>
        <begin position="414"/>
        <end position="434"/>
    </location>
</feature>
<dbReference type="OrthoDB" id="3656171at2"/>
<dbReference type="SMART" id="SM00507">
    <property type="entry name" value="HNHc"/>
    <property type="match status" value="1"/>
</dbReference>
<organism evidence="3 4">
    <name type="scientific">Micromonospora arborensis</name>
    <dbReference type="NCBI Taxonomy" id="2116518"/>
    <lineage>
        <taxon>Bacteria</taxon>
        <taxon>Bacillati</taxon>
        <taxon>Actinomycetota</taxon>
        <taxon>Actinomycetes</taxon>
        <taxon>Micromonosporales</taxon>
        <taxon>Micromonosporaceae</taxon>
        <taxon>Micromonospora</taxon>
    </lineage>
</organism>
<dbReference type="Proteomes" id="UP000248333">
    <property type="component" value="Unassembled WGS sequence"/>
</dbReference>
<dbReference type="CDD" id="cd00085">
    <property type="entry name" value="HNHc"/>
    <property type="match status" value="1"/>
</dbReference>
<feature type="region of interest" description="Disordered" evidence="1">
    <location>
        <begin position="273"/>
        <end position="299"/>
    </location>
</feature>
<accession>A0A318NYE2</accession>
<evidence type="ECO:0000259" key="2">
    <source>
        <dbReference type="SMART" id="SM00507"/>
    </source>
</evidence>
<evidence type="ECO:0000313" key="3">
    <source>
        <dbReference type="EMBL" id="PYC67296.1"/>
    </source>
</evidence>
<dbReference type="AlphaFoldDB" id="A0A318NYE2"/>
<dbReference type="InterPro" id="IPR003870">
    <property type="entry name" value="DUF222"/>
</dbReference>
<keyword evidence="3" id="KW-0378">Hydrolase</keyword>
<dbReference type="EMBL" id="PYBV01000028">
    <property type="protein sequence ID" value="PYC67296.1"/>
    <property type="molecule type" value="Genomic_DNA"/>
</dbReference>
<protein>
    <submittedName>
        <fullName evidence="3">HNH endonuclease</fullName>
    </submittedName>
</protein>
<keyword evidence="3" id="KW-0255">Endonuclease</keyword>
<feature type="compositionally biased region" description="Low complexity" evidence="1">
    <location>
        <begin position="275"/>
        <end position="299"/>
    </location>
</feature>
<feature type="domain" description="HNH nuclease" evidence="2">
    <location>
        <begin position="342"/>
        <end position="394"/>
    </location>
</feature>
<dbReference type="Gene3D" id="1.10.30.50">
    <property type="match status" value="1"/>
</dbReference>
<evidence type="ECO:0000256" key="1">
    <source>
        <dbReference type="SAM" id="MobiDB-lite"/>
    </source>
</evidence>
<keyword evidence="4" id="KW-1185">Reference proteome</keyword>
<dbReference type="Pfam" id="PF02720">
    <property type="entry name" value="DUF222"/>
    <property type="match status" value="1"/>
</dbReference>
<dbReference type="InterPro" id="IPR003615">
    <property type="entry name" value="HNH_nuc"/>
</dbReference>